<organism evidence="3 4">
    <name type="scientific">Vibrio lentus</name>
    <dbReference type="NCBI Taxonomy" id="136468"/>
    <lineage>
        <taxon>Bacteria</taxon>
        <taxon>Pseudomonadati</taxon>
        <taxon>Pseudomonadota</taxon>
        <taxon>Gammaproteobacteria</taxon>
        <taxon>Vibrionales</taxon>
        <taxon>Vibrionaceae</taxon>
        <taxon>Vibrio</taxon>
    </lineage>
</organism>
<dbReference type="CDD" id="cd00761">
    <property type="entry name" value="Glyco_tranf_GTA_type"/>
    <property type="match status" value="1"/>
</dbReference>
<dbReference type="Gene3D" id="3.90.550.10">
    <property type="entry name" value="Spore Coat Polysaccharide Biosynthesis Protein SpsA, Chain A"/>
    <property type="match status" value="1"/>
</dbReference>
<reference evidence="3 4" key="1">
    <citation type="journal article" date="2018" name="Nature">
        <title>A major lineage of non-tailed dsDNA viruses as unrecognized killers of marine bacteria.</title>
        <authorList>
            <person name="Kauffman K.M."/>
            <person name="Hussain F.A."/>
            <person name="Yang J."/>
            <person name="Arevalo P."/>
            <person name="Brown J.M."/>
            <person name="Chang W.K."/>
            <person name="VanInsberghe D."/>
            <person name="Elsherbini J."/>
            <person name="Sharma R.S."/>
            <person name="Cutler M.B."/>
            <person name="Kelly L."/>
            <person name="Polz M.F."/>
        </authorList>
    </citation>
    <scope>NUCLEOTIDE SEQUENCE [LARGE SCALE GENOMIC DNA]</scope>
    <source>
        <strain evidence="3 4">10N.286.55.E1</strain>
    </source>
</reference>
<evidence type="ECO:0000313" key="4">
    <source>
        <dbReference type="Proteomes" id="UP000239763"/>
    </source>
</evidence>
<evidence type="ECO:0000259" key="2">
    <source>
        <dbReference type="Pfam" id="PF00535"/>
    </source>
</evidence>
<evidence type="ECO:0000313" key="3">
    <source>
        <dbReference type="EMBL" id="PME27110.1"/>
    </source>
</evidence>
<proteinExistence type="predicted"/>
<dbReference type="RefSeq" id="WP_157936531.1">
    <property type="nucleotide sequence ID" value="NZ_JAAHTI010000001.1"/>
</dbReference>
<accession>A0AA45A8A9</accession>
<keyword evidence="1" id="KW-0812">Transmembrane</keyword>
<dbReference type="AlphaFoldDB" id="A0AA45A8A9"/>
<keyword evidence="4" id="KW-1185">Reference proteome</keyword>
<feature type="domain" description="Glycosyltransferase 2-like" evidence="2">
    <location>
        <begin position="6"/>
        <end position="137"/>
    </location>
</feature>
<keyword evidence="1" id="KW-1133">Transmembrane helix</keyword>
<sequence>MKKATIGICTYFRHEAIKTLQSLIDISLPLGWELNIVIADNSAEHEAKNRLEEFKRTSDLKFDIVHAPSSNISIARNACLDFAQDIDSDVLVFIDDDEIVTSSWLCHLIEEYTASESQVVIGPVEPIYEETPPSWVEALRLHFKGKPKTLPILTAPSCNTLIDMGTVKSLDLRFDLSLGQTGGEDNIFFKVITLNGGKISYAAEALVYEFIPSSRTRFDWFLTRKKSNGHTYARMLKMESKNSFDVIKEIIVASAKAFISLISATINLYSPIKRKYWLMRLMFHYGVVLGLFGRTEMELYGQ</sequence>
<dbReference type="InterPro" id="IPR029044">
    <property type="entry name" value="Nucleotide-diphossugar_trans"/>
</dbReference>
<dbReference type="SUPFAM" id="SSF53448">
    <property type="entry name" value="Nucleotide-diphospho-sugar transferases"/>
    <property type="match status" value="1"/>
</dbReference>
<keyword evidence="1" id="KW-0472">Membrane</keyword>
<dbReference type="EMBL" id="MCSB01000024">
    <property type="protein sequence ID" value="PME27110.1"/>
    <property type="molecule type" value="Genomic_DNA"/>
</dbReference>
<dbReference type="Pfam" id="PF00535">
    <property type="entry name" value="Glycos_transf_2"/>
    <property type="match status" value="1"/>
</dbReference>
<dbReference type="GeneID" id="69649072"/>
<feature type="transmembrane region" description="Helical" evidence="1">
    <location>
        <begin position="276"/>
        <end position="293"/>
    </location>
</feature>
<name>A0AA45A8A9_9VIBR</name>
<gene>
    <name evidence="3" type="ORF">BCV38_08680</name>
</gene>
<evidence type="ECO:0000256" key="1">
    <source>
        <dbReference type="SAM" id="Phobius"/>
    </source>
</evidence>
<dbReference type="Proteomes" id="UP000239763">
    <property type="component" value="Unassembled WGS sequence"/>
</dbReference>
<comment type="caution">
    <text evidence="3">The sequence shown here is derived from an EMBL/GenBank/DDBJ whole genome shotgun (WGS) entry which is preliminary data.</text>
</comment>
<protein>
    <recommendedName>
        <fullName evidence="2">Glycosyltransferase 2-like domain-containing protein</fullName>
    </recommendedName>
</protein>
<dbReference type="InterPro" id="IPR001173">
    <property type="entry name" value="Glyco_trans_2-like"/>
</dbReference>
<feature type="transmembrane region" description="Helical" evidence="1">
    <location>
        <begin position="250"/>
        <end position="269"/>
    </location>
</feature>